<evidence type="ECO:0008006" key="3">
    <source>
        <dbReference type="Google" id="ProtNLM"/>
    </source>
</evidence>
<protein>
    <recommendedName>
        <fullName evidence="3">Reverse transcriptase zinc-binding domain-containing protein</fullName>
    </recommendedName>
</protein>
<evidence type="ECO:0000313" key="2">
    <source>
        <dbReference type="Proteomes" id="UP000288805"/>
    </source>
</evidence>
<evidence type="ECO:0000313" key="1">
    <source>
        <dbReference type="EMBL" id="RVX00584.1"/>
    </source>
</evidence>
<dbReference type="AlphaFoldDB" id="A0A438IV16"/>
<dbReference type="PANTHER" id="PTHR36617">
    <property type="entry name" value="PROTEIN, PUTATIVE-RELATED"/>
    <property type="match status" value="1"/>
</dbReference>
<sequence>MAMIAKIAGSLIEYPRRAFTKNMIASHRSLITCKAFQCRGSVKGKFISGRWGAWSWRTRKANGVLGVGVWKEILKESAWCWENMVLKVGKGNKIRFWIDPWCGNNVLSQRFPDLFSMAAQRNVTVEDYWDQNLGHGGWNLRLLRDFNDWELGLVGNMLAELRNYRVTMEEDSVLWREGADGLFKVKEAYRVLANADEADFPHSNVWVDKVPTKIVLFCLGSYLGEGSYFG</sequence>
<gene>
    <name evidence="1" type="ORF">CK203_036931</name>
</gene>
<proteinExistence type="predicted"/>
<accession>A0A438IV16</accession>
<comment type="caution">
    <text evidence="1">The sequence shown here is derived from an EMBL/GenBank/DDBJ whole genome shotgun (WGS) entry which is preliminary data.</text>
</comment>
<dbReference type="EMBL" id="QGNW01000081">
    <property type="protein sequence ID" value="RVX00584.1"/>
    <property type="molecule type" value="Genomic_DNA"/>
</dbReference>
<reference evidence="1 2" key="1">
    <citation type="journal article" date="2018" name="PLoS Genet.">
        <title>Population sequencing reveals clonal diversity and ancestral inbreeding in the grapevine cultivar Chardonnay.</title>
        <authorList>
            <person name="Roach M.J."/>
            <person name="Johnson D.L."/>
            <person name="Bohlmann J."/>
            <person name="van Vuuren H.J."/>
            <person name="Jones S.J."/>
            <person name="Pretorius I.S."/>
            <person name="Schmidt S.A."/>
            <person name="Borneman A.R."/>
        </authorList>
    </citation>
    <scope>NUCLEOTIDE SEQUENCE [LARGE SCALE GENOMIC DNA]</scope>
    <source>
        <strain evidence="2">cv. Chardonnay</strain>
        <tissue evidence="1">Leaf</tissue>
    </source>
</reference>
<dbReference type="Proteomes" id="UP000288805">
    <property type="component" value="Unassembled WGS sequence"/>
</dbReference>
<dbReference type="PANTHER" id="PTHR36617:SF16">
    <property type="entry name" value="OS04G0516500 PROTEIN"/>
    <property type="match status" value="1"/>
</dbReference>
<organism evidence="1 2">
    <name type="scientific">Vitis vinifera</name>
    <name type="common">Grape</name>
    <dbReference type="NCBI Taxonomy" id="29760"/>
    <lineage>
        <taxon>Eukaryota</taxon>
        <taxon>Viridiplantae</taxon>
        <taxon>Streptophyta</taxon>
        <taxon>Embryophyta</taxon>
        <taxon>Tracheophyta</taxon>
        <taxon>Spermatophyta</taxon>
        <taxon>Magnoliopsida</taxon>
        <taxon>eudicotyledons</taxon>
        <taxon>Gunneridae</taxon>
        <taxon>Pentapetalae</taxon>
        <taxon>rosids</taxon>
        <taxon>Vitales</taxon>
        <taxon>Vitaceae</taxon>
        <taxon>Viteae</taxon>
        <taxon>Vitis</taxon>
    </lineage>
</organism>
<name>A0A438IV16_VITVI</name>